<reference evidence="8" key="1">
    <citation type="submission" date="2022-11" db="EMBL/GenBank/DDBJ databases">
        <title>Robbsia betulipollinis sp. nov., isolated from pollen of birch (Betula pendula).</title>
        <authorList>
            <person name="Shi H."/>
            <person name="Ambika Manirajan B."/>
            <person name="Ratering S."/>
            <person name="Geissler-Plaum R."/>
            <person name="Schnell S."/>
        </authorList>
    </citation>
    <scope>NUCLEOTIDE SEQUENCE</scope>
    <source>
        <strain evidence="8">Bb-Pol-6</strain>
    </source>
</reference>
<organism evidence="8 9">
    <name type="scientific">Robbsia betulipollinis</name>
    <dbReference type="NCBI Taxonomy" id="2981849"/>
    <lineage>
        <taxon>Bacteria</taxon>
        <taxon>Pseudomonadati</taxon>
        <taxon>Pseudomonadota</taxon>
        <taxon>Betaproteobacteria</taxon>
        <taxon>Burkholderiales</taxon>
        <taxon>Burkholderiaceae</taxon>
        <taxon>Robbsia</taxon>
    </lineage>
</organism>
<comment type="caution">
    <text evidence="8">The sequence shown here is derived from an EMBL/GenBank/DDBJ whole genome shotgun (WGS) entry which is preliminary data.</text>
</comment>
<feature type="transmembrane region" description="Helical" evidence="6">
    <location>
        <begin position="289"/>
        <end position="312"/>
    </location>
</feature>
<evidence type="ECO:0000256" key="5">
    <source>
        <dbReference type="ARBA" id="ARBA00023136"/>
    </source>
</evidence>
<comment type="subcellular location">
    <subcellularLocation>
        <location evidence="1">Cell membrane</location>
        <topology evidence="1">Multi-pass membrane protein</topology>
    </subcellularLocation>
</comment>
<evidence type="ECO:0000313" key="9">
    <source>
        <dbReference type="Proteomes" id="UP001082899"/>
    </source>
</evidence>
<feature type="domain" description="Type II secretion system protein GspF" evidence="7">
    <location>
        <begin position="177"/>
        <end position="302"/>
    </location>
</feature>
<evidence type="ECO:0000313" key="8">
    <source>
        <dbReference type="EMBL" id="MCY0388169.1"/>
    </source>
</evidence>
<dbReference type="EMBL" id="JAPMXC010000002">
    <property type="protein sequence ID" value="MCY0388169.1"/>
    <property type="molecule type" value="Genomic_DNA"/>
</dbReference>
<feature type="transmembrane region" description="Helical" evidence="6">
    <location>
        <begin position="135"/>
        <end position="156"/>
    </location>
</feature>
<sequence>MTLFFEWFVSPRHACLALALLAAAAASLVLGMGLIRRARMQTRQARRLDQAVAARAGRVLERRRSNGWRVWIAQLGARGVASALGRSLVAGEDRLLLDQCAVNHPAGQAWFFLARTVLGFGMPALGLVVVPHDTVLESCGIVFFGFGTGYMVPKWVMRRRAAARRRHADEEMPLLVDLLRLLQGVGLSVDQTIQLIEQDFGTAMPVLSSELAHAEAQFRSGLPRAASLQRFATIYRNADMASVAELIVQVDRFGGAVQTPLQQFGERMRERRRSDMKARIGQLTVKMTGVMVLTLLPALIVVTGGAGFLAIFRSLSRMGGG</sequence>
<dbReference type="Pfam" id="PF00482">
    <property type="entry name" value="T2SSF"/>
    <property type="match status" value="1"/>
</dbReference>
<feature type="transmembrane region" description="Helical" evidence="6">
    <location>
        <begin position="109"/>
        <end position="129"/>
    </location>
</feature>
<dbReference type="PANTHER" id="PTHR35007:SF2">
    <property type="entry name" value="PILUS ASSEMBLE PROTEIN"/>
    <property type="match status" value="1"/>
</dbReference>
<evidence type="ECO:0000256" key="4">
    <source>
        <dbReference type="ARBA" id="ARBA00022989"/>
    </source>
</evidence>
<keyword evidence="9" id="KW-1185">Reference proteome</keyword>
<dbReference type="RefSeq" id="WP_267848039.1">
    <property type="nucleotide sequence ID" value="NZ_JAPMXC010000002.1"/>
</dbReference>
<evidence type="ECO:0000256" key="3">
    <source>
        <dbReference type="ARBA" id="ARBA00022692"/>
    </source>
</evidence>
<evidence type="ECO:0000256" key="2">
    <source>
        <dbReference type="ARBA" id="ARBA00022475"/>
    </source>
</evidence>
<proteinExistence type="predicted"/>
<dbReference type="Proteomes" id="UP001082899">
    <property type="component" value="Unassembled WGS sequence"/>
</dbReference>
<evidence type="ECO:0000256" key="6">
    <source>
        <dbReference type="SAM" id="Phobius"/>
    </source>
</evidence>
<dbReference type="InterPro" id="IPR018076">
    <property type="entry name" value="T2SS_GspF_dom"/>
</dbReference>
<keyword evidence="3 6" id="KW-0812">Transmembrane</keyword>
<accession>A0ABT3ZNQ3</accession>
<name>A0ABT3ZNQ3_9BURK</name>
<gene>
    <name evidence="8" type="ORF">OVY01_13165</name>
</gene>
<keyword evidence="2" id="KW-1003">Cell membrane</keyword>
<evidence type="ECO:0000256" key="1">
    <source>
        <dbReference type="ARBA" id="ARBA00004651"/>
    </source>
</evidence>
<evidence type="ECO:0000259" key="7">
    <source>
        <dbReference type="Pfam" id="PF00482"/>
    </source>
</evidence>
<keyword evidence="4 6" id="KW-1133">Transmembrane helix</keyword>
<protein>
    <submittedName>
        <fullName evidence="8">Type II secretion system F family protein</fullName>
    </submittedName>
</protein>
<keyword evidence="5 6" id="KW-0472">Membrane</keyword>
<dbReference type="PANTHER" id="PTHR35007">
    <property type="entry name" value="INTEGRAL MEMBRANE PROTEIN-RELATED"/>
    <property type="match status" value="1"/>
</dbReference>
<feature type="transmembrane region" description="Helical" evidence="6">
    <location>
        <begin position="16"/>
        <end position="35"/>
    </location>
</feature>